<evidence type="ECO:0000313" key="4">
    <source>
        <dbReference type="EMBL" id="EGS21575.1"/>
    </source>
</evidence>
<feature type="compositionally biased region" description="Basic residues" evidence="2">
    <location>
        <begin position="31"/>
        <end position="46"/>
    </location>
</feature>
<dbReference type="eggNOG" id="ENOG502QWHV">
    <property type="taxonomic scope" value="Eukaryota"/>
</dbReference>
<evidence type="ECO:0000256" key="3">
    <source>
        <dbReference type="SAM" id="SignalP"/>
    </source>
</evidence>
<proteinExistence type="inferred from homology"/>
<gene>
    <name evidence="4" type="ORF">CTHT_0034360</name>
</gene>
<dbReference type="KEGG" id="cthr:CTHT_0034360"/>
<dbReference type="InterPro" id="IPR053088">
    <property type="entry name" value="Beta-glucosidase/SUN-like"/>
</dbReference>
<accession>G0S667</accession>
<evidence type="ECO:0000256" key="1">
    <source>
        <dbReference type="ARBA" id="ARBA00010579"/>
    </source>
</evidence>
<dbReference type="OrthoDB" id="5554151at2759"/>
<feature type="chain" id="PRO_5003409332" evidence="3">
    <location>
        <begin position="25"/>
        <end position="470"/>
    </location>
</feature>
<dbReference type="PANTHER" id="PTHR31654">
    <property type="entry name" value="SECRETED BETA-GLUCOSIDASE ADG3-RELATED"/>
    <property type="match status" value="1"/>
</dbReference>
<feature type="signal peptide" evidence="3">
    <location>
        <begin position="1"/>
        <end position="24"/>
    </location>
</feature>
<feature type="compositionally biased region" description="Basic and acidic residues" evidence="2">
    <location>
        <begin position="328"/>
        <end position="342"/>
    </location>
</feature>
<protein>
    <submittedName>
        <fullName evidence="4">Uncharacterized protein</fullName>
    </submittedName>
</protein>
<name>G0S667_CHATD</name>
<evidence type="ECO:0000313" key="5">
    <source>
        <dbReference type="Proteomes" id="UP000008066"/>
    </source>
</evidence>
<dbReference type="Proteomes" id="UP000008066">
    <property type="component" value="Unassembled WGS sequence"/>
</dbReference>
<dbReference type="Pfam" id="PF03856">
    <property type="entry name" value="SUN"/>
    <property type="match status" value="1"/>
</dbReference>
<keyword evidence="5" id="KW-1185">Reference proteome</keyword>
<feature type="region of interest" description="Disordered" evidence="2">
    <location>
        <begin position="320"/>
        <end position="453"/>
    </location>
</feature>
<dbReference type="EMBL" id="GL988041">
    <property type="protein sequence ID" value="EGS21575.1"/>
    <property type="molecule type" value="Genomic_DNA"/>
</dbReference>
<comment type="similarity">
    <text evidence="1">Belongs to the SUN family.</text>
</comment>
<dbReference type="RefSeq" id="XP_006693871.1">
    <property type="nucleotide sequence ID" value="XM_006693808.1"/>
</dbReference>
<feature type="compositionally biased region" description="Low complexity" evidence="2">
    <location>
        <begin position="408"/>
        <end position="424"/>
    </location>
</feature>
<feature type="compositionally biased region" description="Polar residues" evidence="2">
    <location>
        <begin position="436"/>
        <end position="447"/>
    </location>
</feature>
<dbReference type="AlphaFoldDB" id="G0S667"/>
<dbReference type="GeneID" id="18257474"/>
<dbReference type="OMA" id="FGVKIEC"/>
<dbReference type="InterPro" id="IPR005556">
    <property type="entry name" value="SUN"/>
</dbReference>
<reference evidence="4 5" key="1">
    <citation type="journal article" date="2011" name="Cell">
        <title>Insight into structure and assembly of the nuclear pore complex by utilizing the genome of a eukaryotic thermophile.</title>
        <authorList>
            <person name="Amlacher S."/>
            <person name="Sarges P."/>
            <person name="Flemming D."/>
            <person name="van Noort V."/>
            <person name="Kunze R."/>
            <person name="Devos D.P."/>
            <person name="Arumugam M."/>
            <person name="Bork P."/>
            <person name="Hurt E."/>
        </authorList>
    </citation>
    <scope>NUCLEOTIDE SEQUENCE [LARGE SCALE GENOMIC DNA]</scope>
    <source>
        <strain evidence="5">DSM 1495 / CBS 144.50 / IMI 039719</strain>
    </source>
</reference>
<dbReference type="PANTHER" id="PTHR31654:SF0">
    <property type="entry name" value="SECRETED BETA-GLUCOSIDASE ADG3-RELATED"/>
    <property type="match status" value="1"/>
</dbReference>
<feature type="compositionally biased region" description="Low complexity" evidence="2">
    <location>
        <begin position="343"/>
        <end position="380"/>
    </location>
</feature>
<organism evidence="5">
    <name type="scientific">Chaetomium thermophilum (strain DSM 1495 / CBS 144.50 / IMI 039719)</name>
    <name type="common">Thermochaetoides thermophila</name>
    <dbReference type="NCBI Taxonomy" id="759272"/>
    <lineage>
        <taxon>Eukaryota</taxon>
        <taxon>Fungi</taxon>
        <taxon>Dikarya</taxon>
        <taxon>Ascomycota</taxon>
        <taxon>Pezizomycotina</taxon>
        <taxon>Sordariomycetes</taxon>
        <taxon>Sordariomycetidae</taxon>
        <taxon>Sordariales</taxon>
        <taxon>Chaetomiaceae</taxon>
        <taxon>Thermochaetoides</taxon>
    </lineage>
</organism>
<evidence type="ECO:0000256" key="2">
    <source>
        <dbReference type="SAM" id="MobiDB-lite"/>
    </source>
</evidence>
<keyword evidence="3" id="KW-0732">Signal</keyword>
<sequence>MRFTTLQAVLGSASLLLISPLVDAAAGHGHRRAHDQVHAAKRHHSHRSSEIAPRKPRCTLPDDPDLVFVPGADNNGFAMSPDEPCEDGKWCPIACRPGKVMAQWKPNTTYTYPESMYGGLYCNGGKAEKPFKDMPYCVDGTGTVKAVNKAGRIVSFCQTVLPGNEAMIIPTDVTDVATLAVPGPSYWCGTAAHYYINAPGVPASRGCVWGKITEPIGNWSPYVAGANTVENGDTYVKIAWNPEFLNAPLAKTTPTYGLRIECPDGGCNGLPCSIDPSKDGVGGVNSPVSTTGVGGADFCVVTVPKGKTASIVVFNTDSVERGPAGASEKTKEGSKPTKKEESAPSPSTVVKPSPKSTSTTAPEPEATTSSARSSTVSQETTASPSATSKAFVGGLFQEQGASVQPGNSTTASNSRGSKSSTGSTQAGSEAHDRDSTTIAQPTPSNEGSAPEGGSAIAGLVVALVAAAALL</sequence>
<feature type="region of interest" description="Disordered" evidence="2">
    <location>
        <begin position="31"/>
        <end position="56"/>
    </location>
</feature>
<dbReference type="HOGENOM" id="CLU_026108_1_1_1"/>